<evidence type="ECO:0000313" key="2">
    <source>
        <dbReference type="Proteomes" id="UP000054877"/>
    </source>
</evidence>
<comment type="caution">
    <text evidence="1">The sequence shown here is derived from an EMBL/GenBank/DDBJ whole genome shotgun (WGS) entry which is preliminary data.</text>
</comment>
<protein>
    <submittedName>
        <fullName evidence="1">Uncharacterized protein</fullName>
    </submittedName>
</protein>
<dbReference type="PATRIC" id="fig|452.5.peg.1827"/>
<dbReference type="Proteomes" id="UP000054877">
    <property type="component" value="Unassembled WGS sequence"/>
</dbReference>
<organism evidence="1 2">
    <name type="scientific">Legionella spiritensis</name>
    <dbReference type="NCBI Taxonomy" id="452"/>
    <lineage>
        <taxon>Bacteria</taxon>
        <taxon>Pseudomonadati</taxon>
        <taxon>Pseudomonadota</taxon>
        <taxon>Gammaproteobacteria</taxon>
        <taxon>Legionellales</taxon>
        <taxon>Legionellaceae</taxon>
        <taxon>Legionella</taxon>
    </lineage>
</organism>
<reference evidence="1 2" key="1">
    <citation type="submission" date="2015-11" db="EMBL/GenBank/DDBJ databases">
        <title>Genomic analysis of 38 Legionella species identifies large and diverse effector repertoires.</title>
        <authorList>
            <person name="Burstein D."/>
            <person name="Amaro F."/>
            <person name="Zusman T."/>
            <person name="Lifshitz Z."/>
            <person name="Cohen O."/>
            <person name="Gilbert J.A."/>
            <person name="Pupko T."/>
            <person name="Shuman H.A."/>
            <person name="Segal G."/>
        </authorList>
    </citation>
    <scope>NUCLEOTIDE SEQUENCE [LARGE SCALE GENOMIC DNA]</scope>
    <source>
        <strain evidence="1 2">Mt.St.Helens-9</strain>
    </source>
</reference>
<keyword evidence="2" id="KW-1185">Reference proteome</keyword>
<dbReference type="RefSeq" id="WP_058483593.1">
    <property type="nucleotide sequence ID" value="NZ_CAAAII010000025.1"/>
</dbReference>
<evidence type="ECO:0000313" key="1">
    <source>
        <dbReference type="EMBL" id="KTD63480.1"/>
    </source>
</evidence>
<dbReference type="EMBL" id="LNYX01000015">
    <property type="protein sequence ID" value="KTD63480.1"/>
    <property type="molecule type" value="Genomic_DNA"/>
</dbReference>
<gene>
    <name evidence="1" type="ORF">Lspi_1665</name>
</gene>
<sequence>MFKFIYIVPRNSNCYTENQGGTGKQFVIPGSLLNRENCVEFGQAWCKQEGCEESDARIVQIYLSEEQYKALKHQSTYIDETSLNKILTENNKAKLGNPPSLKHIAAKFLADRSDFFKRIKSRATGDAIELVEEINNRRCL</sequence>
<name>A0A0W0Z2V6_LEGSP</name>
<proteinExistence type="predicted"/>
<accession>A0A0W0Z2V6</accession>
<dbReference type="AlphaFoldDB" id="A0A0W0Z2V6"/>